<name>L9YNS6_9EURY</name>
<protein>
    <submittedName>
        <fullName evidence="1">Uncharacterized protein</fullName>
    </submittedName>
</protein>
<reference evidence="1 2" key="1">
    <citation type="journal article" date="2014" name="PLoS Genet.">
        <title>Phylogenetically driven sequencing of extremely halophilic archaea reveals strategies for static and dynamic osmo-response.</title>
        <authorList>
            <person name="Becker E.A."/>
            <person name="Seitzer P.M."/>
            <person name="Tritt A."/>
            <person name="Larsen D."/>
            <person name="Krusor M."/>
            <person name="Yao A.I."/>
            <person name="Wu D."/>
            <person name="Madern D."/>
            <person name="Eisen J.A."/>
            <person name="Darling A.E."/>
            <person name="Facciotti M.T."/>
        </authorList>
    </citation>
    <scope>NUCLEOTIDE SEQUENCE [LARGE SCALE GENOMIC DNA]</scope>
    <source>
        <strain evidence="1 2">DSM 3751</strain>
    </source>
</reference>
<proteinExistence type="predicted"/>
<sequence>MGTQTADRLDLRSTIPRHRFLVVPSFHVQYLKPLVSVTWPIDISLRRTSNAIRTASTARGQVCLGKRVSSLVTDWLLEGLE</sequence>
<dbReference type="PATRIC" id="fig|1227495.3.peg.2646"/>
<organism evidence="1 2">
    <name type="scientific">Natrinema pallidum DSM 3751</name>
    <dbReference type="NCBI Taxonomy" id="1227495"/>
    <lineage>
        <taxon>Archaea</taxon>
        <taxon>Methanobacteriati</taxon>
        <taxon>Methanobacteriota</taxon>
        <taxon>Stenosarchaea group</taxon>
        <taxon>Halobacteria</taxon>
        <taxon>Halobacteriales</taxon>
        <taxon>Natrialbaceae</taxon>
        <taxon>Natrinema</taxon>
    </lineage>
</organism>
<gene>
    <name evidence="1" type="ORF">C487_13238</name>
</gene>
<evidence type="ECO:0000313" key="1">
    <source>
        <dbReference type="EMBL" id="ELY75336.1"/>
    </source>
</evidence>
<dbReference type="EMBL" id="AOII01000080">
    <property type="protein sequence ID" value="ELY75336.1"/>
    <property type="molecule type" value="Genomic_DNA"/>
</dbReference>
<dbReference type="Proteomes" id="UP000011618">
    <property type="component" value="Unassembled WGS sequence"/>
</dbReference>
<comment type="caution">
    <text evidence="1">The sequence shown here is derived from an EMBL/GenBank/DDBJ whole genome shotgun (WGS) entry which is preliminary data.</text>
</comment>
<accession>L9YNS6</accession>
<dbReference type="AlphaFoldDB" id="L9YNS6"/>
<evidence type="ECO:0000313" key="2">
    <source>
        <dbReference type="Proteomes" id="UP000011618"/>
    </source>
</evidence>